<keyword evidence="3" id="KW-1185">Reference proteome</keyword>
<gene>
    <name evidence="2" type="ORF">C1H87_22025</name>
</gene>
<evidence type="ECO:0000313" key="2">
    <source>
        <dbReference type="EMBL" id="AUP81248.1"/>
    </source>
</evidence>
<proteinExistence type="predicted"/>
<dbReference type="Pfam" id="PF13585">
    <property type="entry name" value="CHU_C"/>
    <property type="match status" value="1"/>
</dbReference>
<dbReference type="SMART" id="SM00191">
    <property type="entry name" value="Int_alpha"/>
    <property type="match status" value="3"/>
</dbReference>
<evidence type="ECO:0000313" key="3">
    <source>
        <dbReference type="Proteomes" id="UP000235826"/>
    </source>
</evidence>
<dbReference type="InterPro" id="IPR013519">
    <property type="entry name" value="Int_alpha_beta-p"/>
</dbReference>
<dbReference type="OrthoDB" id="9805017at2"/>
<dbReference type="Proteomes" id="UP000235826">
    <property type="component" value="Chromosome"/>
</dbReference>
<dbReference type="PANTHER" id="PTHR36220:SF1">
    <property type="entry name" value="GAMMA TUBULIN COMPLEX COMPONENT C-TERMINAL DOMAIN-CONTAINING PROTEIN"/>
    <property type="match status" value="1"/>
</dbReference>
<sequence length="1043" mass="109923">MKTQILLQLKRCAILLGFISLSNYGQVQIGQTIIGESNHLGLGETTSLSADGNTMAIGCWSTNPPFNKGSVRVYGKNATGQWIQIGDIIAPETNVRVFKSEQFGRSISLSNEGDVLAIGARGNDGAGTDAGHVRIFKKTDAPSGGFKWEQIGNDIDGTQAGSQSGFDVSLSGDGNVVAIGAPFFDVNGHPDAGQVRVYRRETNDNWVQIGSDIEGRSEGERLGVSVSISDDGNTLAMVALHLGPPYTVENRVRWDSKGLITRVYKNDNGTWVQASDFTGDQGTVTRDDRGGYVRLTRDGNTLAITSVADQSVRVYKRSANNNDNWILKGNELRGAFGYGIALSDDANTLVVGTPHIGFNNLLSVGRVSIYKYSSHNTWQLVTDFDGEHKGHQLGSSNSLSLSADGSVVAMGASDYGFNTTTGRNLLIGRARMYNIGEIGVSIQGAPAAINTTDPFEVIFTFDRSVTDFNQEDIAVTNATVGNFTAVNASTYTVAVTPISICGDDDDITINIPVSSAFDINSNIPNLAAREVVVNTGVVAAAKDITVELAPNGLATISPEDLDDGSGHNCDHGAAVTLSLDRDTFTCSDVGAPVTVTLAATSGNQTDISTAVVTVENNTNSLVAAAKDITVRLNADGKASVSPGEIDNGSGSGCNNTNPISLSLDKNVFTCDDLGMATVVLTAKQGSETATVTATVTVEAPLDNLVAIAKDITVQLDTNGQATISPEDADNGSNYGCGKIPELSLDKSTFTCDDVGAPVPVTLTAVQGNNSDTATAVVTVEEDLDNLTAIARDITVQLDTNGQATISPEDVDNGSNYGCNNVPNLSLDRDTFTCDDLGIPITVTLTAIQGNNSDTATAVVTVEEDLDNLTAIARDITVQLDTNGQATISPEDVDNGSNYGCNNVPNLSLDRDTFTCDDLGIPVTVTLTAEQGINTATETALVTVETTNNCEPQPLVNFNRGVSPNGDGIADTLVIEGLEKYRNNVVKIYNLNQRLLFSAHYAGPGDAWDGTHKGGRVPVGSYVCVIDYNESGLGHETKMIYINY</sequence>
<dbReference type="Pfam" id="PF19078">
    <property type="entry name" value="Big_12"/>
    <property type="match status" value="1"/>
</dbReference>
<dbReference type="AlphaFoldDB" id="A0A2K9PWN1"/>
<dbReference type="PANTHER" id="PTHR36220">
    <property type="entry name" value="UNNAMED PRODUCT"/>
    <property type="match status" value="1"/>
</dbReference>
<evidence type="ECO:0000259" key="1">
    <source>
        <dbReference type="Pfam" id="PF19078"/>
    </source>
</evidence>
<protein>
    <recommendedName>
        <fullName evidence="1">Bacterial Ig-like domain-containing protein</fullName>
    </recommendedName>
</protein>
<dbReference type="SUPFAM" id="SSF82171">
    <property type="entry name" value="DPP6 N-terminal domain-like"/>
    <property type="match status" value="1"/>
</dbReference>
<dbReference type="RefSeq" id="WP_102757891.1">
    <property type="nucleotide sequence ID" value="NZ_CP025791.1"/>
</dbReference>
<reference evidence="2 3" key="1">
    <citation type="submission" date="2018-01" db="EMBL/GenBank/DDBJ databases">
        <title>Complete genome sequence of Flavivirga eckloniae ECD14 isolated from seaweed Ecklonia cava.</title>
        <authorList>
            <person name="Lee J.H."/>
            <person name="Baik K.S."/>
            <person name="Seong C.N."/>
        </authorList>
    </citation>
    <scope>NUCLEOTIDE SEQUENCE [LARGE SCALE GENOMIC DNA]</scope>
    <source>
        <strain evidence="2 3">ECD14</strain>
    </source>
</reference>
<dbReference type="KEGG" id="fek:C1H87_22025"/>
<feature type="domain" description="Bacterial Ig-like" evidence="1">
    <location>
        <begin position="440"/>
        <end position="523"/>
    </location>
</feature>
<dbReference type="InterPro" id="IPR044048">
    <property type="entry name" value="Big_12"/>
</dbReference>
<dbReference type="EMBL" id="CP025791">
    <property type="protein sequence ID" value="AUP81248.1"/>
    <property type="molecule type" value="Genomic_DNA"/>
</dbReference>
<name>A0A2K9PWN1_9FLAO</name>
<organism evidence="2 3">
    <name type="scientific">Flavivirga eckloniae</name>
    <dbReference type="NCBI Taxonomy" id="1803846"/>
    <lineage>
        <taxon>Bacteria</taxon>
        <taxon>Pseudomonadati</taxon>
        <taxon>Bacteroidota</taxon>
        <taxon>Flavobacteriia</taxon>
        <taxon>Flavobacteriales</taxon>
        <taxon>Flavobacteriaceae</taxon>
        <taxon>Flavivirga</taxon>
    </lineage>
</organism>
<accession>A0A2K9PWN1</accession>